<dbReference type="InterPro" id="IPR050093">
    <property type="entry name" value="ABC_SmlMolc_Importer"/>
</dbReference>
<dbReference type="InterPro" id="IPR003593">
    <property type="entry name" value="AAA+_ATPase"/>
</dbReference>
<protein>
    <submittedName>
        <fullName evidence="5">ABC transporter ATP-binding protein</fullName>
    </submittedName>
</protein>
<dbReference type="RefSeq" id="WP_268943244.1">
    <property type="nucleotide sequence ID" value="NZ_JAPTYD010000030.1"/>
</dbReference>
<gene>
    <name evidence="5" type="ORF">OU682_16295</name>
</gene>
<comment type="caution">
    <text evidence="5">The sequence shown here is derived from an EMBL/GenBank/DDBJ whole genome shotgun (WGS) entry which is preliminary data.</text>
</comment>
<evidence type="ECO:0000256" key="3">
    <source>
        <dbReference type="ARBA" id="ARBA00022840"/>
    </source>
</evidence>
<sequence>MAGLSFSDVSKLFAGTRALDGIDATIAKGEFVALLGPSGCGKTTLLRLTAGFEIPDSGTVTLDGQVLAGAGRFVAPEDRNIGIVFQSYALWPHKTVAGNVSYPLEVRRIPAAERRRRVAEALELTGLSALADRAPAQLSGGQRQRVALARCLVADPRAVLLDEPLANLDLALRAAMQEAFAAFHRRTGATMLYVTHDQTEALALADRVAVMEGGRIRQFASPEALYDRPVDCFVAGFVGDGAVIALAGAGAPHAGRVAVRALGQEIEARCDGAAPTHLCIRPEQLRIDPAGPIRARVSACTYQGGRFRLVLETEGDTLVAHAPARARVGEDMRLSLHSPWAFRDPASPAVLRMLQDA</sequence>
<evidence type="ECO:0000259" key="4">
    <source>
        <dbReference type="PROSITE" id="PS50893"/>
    </source>
</evidence>
<accession>A0ABT4J7V4</accession>
<dbReference type="EMBL" id="JAPTYD010000030">
    <property type="protein sequence ID" value="MCZ0963178.1"/>
    <property type="molecule type" value="Genomic_DNA"/>
</dbReference>
<dbReference type="InterPro" id="IPR013611">
    <property type="entry name" value="Transp-assoc_OB_typ2"/>
</dbReference>
<dbReference type="SMART" id="SM00382">
    <property type="entry name" value="AAA"/>
    <property type="match status" value="1"/>
</dbReference>
<name>A0ABT4J7V4_9RHOB</name>
<dbReference type="PROSITE" id="PS50893">
    <property type="entry name" value="ABC_TRANSPORTER_2"/>
    <property type="match status" value="1"/>
</dbReference>
<evidence type="ECO:0000256" key="1">
    <source>
        <dbReference type="ARBA" id="ARBA00022448"/>
    </source>
</evidence>
<dbReference type="PANTHER" id="PTHR42781">
    <property type="entry name" value="SPERMIDINE/PUTRESCINE IMPORT ATP-BINDING PROTEIN POTA"/>
    <property type="match status" value="1"/>
</dbReference>
<dbReference type="InterPro" id="IPR003439">
    <property type="entry name" value="ABC_transporter-like_ATP-bd"/>
</dbReference>
<dbReference type="PANTHER" id="PTHR42781:SF4">
    <property type="entry name" value="SPERMIDINE_PUTRESCINE IMPORT ATP-BINDING PROTEIN POTA"/>
    <property type="match status" value="1"/>
</dbReference>
<organism evidence="5 6">
    <name type="scientific">Paracoccus benzoatiresistens</name>
    <dbReference type="NCBI Taxonomy" id="2997341"/>
    <lineage>
        <taxon>Bacteria</taxon>
        <taxon>Pseudomonadati</taxon>
        <taxon>Pseudomonadota</taxon>
        <taxon>Alphaproteobacteria</taxon>
        <taxon>Rhodobacterales</taxon>
        <taxon>Paracoccaceae</taxon>
        <taxon>Paracoccus</taxon>
    </lineage>
</organism>
<dbReference type="SUPFAM" id="SSF52540">
    <property type="entry name" value="P-loop containing nucleoside triphosphate hydrolases"/>
    <property type="match status" value="1"/>
</dbReference>
<evidence type="ECO:0000313" key="5">
    <source>
        <dbReference type="EMBL" id="MCZ0963178.1"/>
    </source>
</evidence>
<keyword evidence="3 5" id="KW-0067">ATP-binding</keyword>
<dbReference type="Pfam" id="PF08402">
    <property type="entry name" value="TOBE_2"/>
    <property type="match status" value="1"/>
</dbReference>
<keyword evidence="6" id="KW-1185">Reference proteome</keyword>
<proteinExistence type="predicted"/>
<dbReference type="PROSITE" id="PS00211">
    <property type="entry name" value="ABC_TRANSPORTER_1"/>
    <property type="match status" value="1"/>
</dbReference>
<evidence type="ECO:0000313" key="6">
    <source>
        <dbReference type="Proteomes" id="UP001149822"/>
    </source>
</evidence>
<dbReference type="InterPro" id="IPR027417">
    <property type="entry name" value="P-loop_NTPase"/>
</dbReference>
<dbReference type="Pfam" id="PF00005">
    <property type="entry name" value="ABC_tran"/>
    <property type="match status" value="1"/>
</dbReference>
<keyword evidence="2" id="KW-0547">Nucleotide-binding</keyword>
<dbReference type="GO" id="GO:0005524">
    <property type="term" value="F:ATP binding"/>
    <property type="evidence" value="ECO:0007669"/>
    <property type="project" value="UniProtKB-KW"/>
</dbReference>
<reference evidence="5" key="1">
    <citation type="submission" date="2022-12" db="EMBL/GenBank/DDBJ databases">
        <title>Paracoccus sp. EF6 isolated from a lake water.</title>
        <authorList>
            <person name="Liu H."/>
        </authorList>
    </citation>
    <scope>NUCLEOTIDE SEQUENCE</scope>
    <source>
        <strain evidence="5">EF6</strain>
    </source>
</reference>
<dbReference type="SUPFAM" id="SSF50331">
    <property type="entry name" value="MOP-like"/>
    <property type="match status" value="1"/>
</dbReference>
<keyword evidence="1" id="KW-0813">Transport</keyword>
<dbReference type="Gene3D" id="3.40.50.300">
    <property type="entry name" value="P-loop containing nucleotide triphosphate hydrolases"/>
    <property type="match status" value="1"/>
</dbReference>
<dbReference type="InterPro" id="IPR008995">
    <property type="entry name" value="Mo/tungstate-bd_C_term_dom"/>
</dbReference>
<evidence type="ECO:0000256" key="2">
    <source>
        <dbReference type="ARBA" id="ARBA00022741"/>
    </source>
</evidence>
<dbReference type="Proteomes" id="UP001149822">
    <property type="component" value="Unassembled WGS sequence"/>
</dbReference>
<feature type="domain" description="ABC transporter" evidence="4">
    <location>
        <begin position="4"/>
        <end position="238"/>
    </location>
</feature>
<dbReference type="InterPro" id="IPR017871">
    <property type="entry name" value="ABC_transporter-like_CS"/>
</dbReference>